<keyword evidence="2" id="KW-1185">Reference proteome</keyword>
<comment type="caution">
    <text evidence="1">The sequence shown here is derived from an EMBL/GenBank/DDBJ whole genome shotgun (WGS) entry which is preliminary data.</text>
</comment>
<evidence type="ECO:0000313" key="2">
    <source>
        <dbReference type="Proteomes" id="UP001362999"/>
    </source>
</evidence>
<dbReference type="AlphaFoldDB" id="A0AAW0CB78"/>
<evidence type="ECO:0000313" key="1">
    <source>
        <dbReference type="EMBL" id="KAK7035647.1"/>
    </source>
</evidence>
<name>A0AAW0CB78_9AGAR</name>
<accession>A0AAW0CB78</accession>
<reference evidence="1 2" key="1">
    <citation type="journal article" date="2024" name="J Genomics">
        <title>Draft genome sequencing and assembly of Favolaschia claudopus CIRM-BRFM 2984 isolated from oak limbs.</title>
        <authorList>
            <person name="Navarro D."/>
            <person name="Drula E."/>
            <person name="Chaduli D."/>
            <person name="Cazenave R."/>
            <person name="Ahrendt S."/>
            <person name="Wang J."/>
            <person name="Lipzen A."/>
            <person name="Daum C."/>
            <person name="Barry K."/>
            <person name="Grigoriev I.V."/>
            <person name="Favel A."/>
            <person name="Rosso M.N."/>
            <person name="Martin F."/>
        </authorList>
    </citation>
    <scope>NUCLEOTIDE SEQUENCE [LARGE SCALE GENOMIC DNA]</scope>
    <source>
        <strain evidence="1 2">CIRM-BRFM 2984</strain>
    </source>
</reference>
<sequence length="286" mass="31057">MRHSVLWHAGRIVPRRALLSPGVSVRNNSAMPPTPSAAMSHGIWIVPAAQTSRSFEDVLDPRVFVRITDARPPQTKRLGRGRDASLGLPDLPSLRWLTARTGALTSTTSCAPPTWCHPPSIALPGPRMCDGLVRFGNPTAVPILRSVSAVLPFHRDDSEPAPLPGVLACTIKTRPRCCSRIAQLFMHGSVNSSTSTAALVSGTEKTGMLLGGCASEQLSEPHRFMRYPPYSPGRRRARSSSTALYACRYLPPIRLIRPQRQFIPSAPAAALSCVCVTSRFLAPVRW</sequence>
<dbReference type="EMBL" id="JAWWNJ010000019">
    <property type="protein sequence ID" value="KAK7035647.1"/>
    <property type="molecule type" value="Genomic_DNA"/>
</dbReference>
<proteinExistence type="predicted"/>
<gene>
    <name evidence="1" type="ORF">R3P38DRAFT_3183465</name>
</gene>
<organism evidence="1 2">
    <name type="scientific">Favolaschia claudopus</name>
    <dbReference type="NCBI Taxonomy" id="2862362"/>
    <lineage>
        <taxon>Eukaryota</taxon>
        <taxon>Fungi</taxon>
        <taxon>Dikarya</taxon>
        <taxon>Basidiomycota</taxon>
        <taxon>Agaricomycotina</taxon>
        <taxon>Agaricomycetes</taxon>
        <taxon>Agaricomycetidae</taxon>
        <taxon>Agaricales</taxon>
        <taxon>Marasmiineae</taxon>
        <taxon>Mycenaceae</taxon>
        <taxon>Favolaschia</taxon>
    </lineage>
</organism>
<protein>
    <submittedName>
        <fullName evidence="1">Uncharacterized protein</fullName>
    </submittedName>
</protein>
<dbReference type="Proteomes" id="UP001362999">
    <property type="component" value="Unassembled WGS sequence"/>
</dbReference>